<protein>
    <recommendedName>
        <fullName evidence="5">Dual-action ribosomal maturation protein DarP</fullName>
    </recommendedName>
    <alternativeName>
        <fullName evidence="5">Large ribosomal subunit assembly factor DarP</fullName>
    </alternativeName>
</protein>
<evidence type="ECO:0000256" key="4">
    <source>
        <dbReference type="ARBA" id="ARBA00022884"/>
    </source>
</evidence>
<dbReference type="PIRSF" id="PIRSF016183">
    <property type="entry name" value="UCP016183"/>
    <property type="match status" value="1"/>
</dbReference>
<keyword evidence="1 5" id="KW-0963">Cytoplasm</keyword>
<feature type="compositionally biased region" description="Basic and acidic residues" evidence="6">
    <location>
        <begin position="22"/>
        <end position="35"/>
    </location>
</feature>
<dbReference type="CDD" id="cd16331">
    <property type="entry name" value="YjgA-like"/>
    <property type="match status" value="1"/>
</dbReference>
<dbReference type="NCBIfam" id="NF003593">
    <property type="entry name" value="PRK05255.1-1"/>
    <property type="match status" value="1"/>
</dbReference>
<dbReference type="GO" id="GO:0019843">
    <property type="term" value="F:rRNA binding"/>
    <property type="evidence" value="ECO:0007669"/>
    <property type="project" value="UniProtKB-UniRule"/>
</dbReference>
<keyword evidence="3 5" id="KW-0699">rRNA-binding</keyword>
<keyword evidence="2 5" id="KW-0690">Ribosome biogenesis</keyword>
<reference evidence="7 8" key="1">
    <citation type="submission" date="2016-12" db="EMBL/GenBank/DDBJ databases">
        <authorList>
            <person name="Song W.-J."/>
            <person name="Kurnit D.M."/>
        </authorList>
    </citation>
    <scope>NUCLEOTIDE SEQUENCE [LARGE SCALE GENOMIC DNA]</scope>
    <source>
        <strain evidence="7 8">IMCC3135</strain>
    </source>
</reference>
<accession>A0A2Z2P048</accession>
<dbReference type="EMBL" id="CP018632">
    <property type="protein sequence ID" value="ASJ76095.1"/>
    <property type="molecule type" value="Genomic_DNA"/>
</dbReference>
<dbReference type="GO" id="GO:0005829">
    <property type="term" value="C:cytosol"/>
    <property type="evidence" value="ECO:0007669"/>
    <property type="project" value="TreeGrafter"/>
</dbReference>
<comment type="similarity">
    <text evidence="5">Belongs to the DarP family.</text>
</comment>
<sequence>MIDDELESNMDDSELPDDDQEEISRSQRKREADSVRDLGAHLAELGASELATIPIPEDILGAIHELHRIKAHGARKRQLGFLAKRMRQIDVEPVEAALEKIRQTARANTKNLHLVENWRDRLLGEVEGEGAKDALTAFLDEFVEADRQQFRHMQKQSIAERTAKRPPAATRQLFKAIRDVVMPAQSND</sequence>
<dbReference type="OrthoDB" id="5293604at2"/>
<dbReference type="PANTHER" id="PTHR38101:SF1">
    <property type="entry name" value="UPF0307 PROTEIN YJGA"/>
    <property type="match status" value="1"/>
</dbReference>
<dbReference type="InterPro" id="IPR006839">
    <property type="entry name" value="DarP"/>
</dbReference>
<dbReference type="HAMAP" id="MF_00765">
    <property type="entry name" value="DarP"/>
    <property type="match status" value="1"/>
</dbReference>
<keyword evidence="4 5" id="KW-0694">RNA-binding</keyword>
<dbReference type="Proteomes" id="UP000250079">
    <property type="component" value="Chromosome"/>
</dbReference>
<feature type="compositionally biased region" description="Acidic residues" evidence="6">
    <location>
        <begin position="1"/>
        <end position="21"/>
    </location>
</feature>
<dbReference type="Gene3D" id="1.10.60.30">
    <property type="entry name" value="PSPTO4464-like domains"/>
    <property type="match status" value="2"/>
</dbReference>
<dbReference type="Pfam" id="PF04751">
    <property type="entry name" value="DarP"/>
    <property type="match status" value="1"/>
</dbReference>
<dbReference type="GO" id="GO:1902626">
    <property type="term" value="P:assembly of large subunit precursor of preribosome"/>
    <property type="evidence" value="ECO:0007669"/>
    <property type="project" value="UniProtKB-UniRule"/>
</dbReference>
<dbReference type="RefSeq" id="WP_157736365.1">
    <property type="nucleotide sequence ID" value="NZ_CP018632.1"/>
</dbReference>
<gene>
    <name evidence="5" type="primary">darP</name>
    <name evidence="7" type="ORF">IMCC3135_30230</name>
</gene>
<evidence type="ECO:0000313" key="7">
    <source>
        <dbReference type="EMBL" id="ASJ76095.1"/>
    </source>
</evidence>
<evidence type="ECO:0000256" key="3">
    <source>
        <dbReference type="ARBA" id="ARBA00022730"/>
    </source>
</evidence>
<dbReference type="InterPro" id="IPR023153">
    <property type="entry name" value="DarP_sf"/>
</dbReference>
<dbReference type="KEGG" id="gai:IMCC3135_30230"/>
<dbReference type="GO" id="GO:0043022">
    <property type="term" value="F:ribosome binding"/>
    <property type="evidence" value="ECO:0007669"/>
    <property type="project" value="UniProtKB-UniRule"/>
</dbReference>
<name>A0A2Z2P048_9GAMM</name>
<dbReference type="SUPFAM" id="SSF158710">
    <property type="entry name" value="PSPTO4464-like"/>
    <property type="match status" value="1"/>
</dbReference>
<dbReference type="AlphaFoldDB" id="A0A2Z2P048"/>
<evidence type="ECO:0000256" key="6">
    <source>
        <dbReference type="SAM" id="MobiDB-lite"/>
    </source>
</evidence>
<comment type="function">
    <text evidence="5">Member of a network of 50S ribosomal subunit biogenesis factors which assembles along the 30S-50S interface, preventing incorrect 23S rRNA structures from forming. Promotes peptidyl transferase center (PTC) maturation.</text>
</comment>
<evidence type="ECO:0000256" key="1">
    <source>
        <dbReference type="ARBA" id="ARBA00022490"/>
    </source>
</evidence>
<feature type="region of interest" description="Disordered" evidence="6">
    <location>
        <begin position="1"/>
        <end position="35"/>
    </location>
</feature>
<comment type="subcellular location">
    <subcellularLocation>
        <location evidence="5">Cytoplasm</location>
    </subcellularLocation>
    <text evidence="5">Associates with late stage pre-50S ribosomal subunits.</text>
</comment>
<keyword evidence="8" id="KW-1185">Reference proteome</keyword>
<organism evidence="7 8">
    <name type="scientific">Granulosicoccus antarcticus IMCC3135</name>
    <dbReference type="NCBI Taxonomy" id="1192854"/>
    <lineage>
        <taxon>Bacteria</taxon>
        <taxon>Pseudomonadati</taxon>
        <taxon>Pseudomonadota</taxon>
        <taxon>Gammaproteobacteria</taxon>
        <taxon>Chromatiales</taxon>
        <taxon>Granulosicoccaceae</taxon>
        <taxon>Granulosicoccus</taxon>
    </lineage>
</organism>
<dbReference type="PANTHER" id="PTHR38101">
    <property type="entry name" value="UPF0307 PROTEIN YJGA"/>
    <property type="match status" value="1"/>
</dbReference>
<evidence type="ECO:0000256" key="2">
    <source>
        <dbReference type="ARBA" id="ARBA00022517"/>
    </source>
</evidence>
<proteinExistence type="inferred from homology"/>
<evidence type="ECO:0000256" key="5">
    <source>
        <dbReference type="HAMAP-Rule" id="MF_00765"/>
    </source>
</evidence>
<evidence type="ECO:0000313" key="8">
    <source>
        <dbReference type="Proteomes" id="UP000250079"/>
    </source>
</evidence>